<sequence length="118" mass="13942">LNDEQQHKQQSEERFSLWLEEFPTLQLLPGELERWRRVWSRETELVTIPSNFMESRKACDAKSFPNIHHLLLIGCTLPITSAEAERTFSLLQRIKVYTRLTLTEEHFSDLGVIAMHYN</sequence>
<dbReference type="AlphaFoldDB" id="A0A1X7VL51"/>
<dbReference type="GO" id="GO:0046983">
    <property type="term" value="F:protein dimerization activity"/>
    <property type="evidence" value="ECO:0007669"/>
    <property type="project" value="InterPro"/>
</dbReference>
<dbReference type="PANTHER" id="PTHR46289:SF16">
    <property type="entry name" value="52 KDA REPRESSOR OF THE INHIBITOR OF THE PROTEIN KINASE"/>
    <property type="match status" value="1"/>
</dbReference>
<dbReference type="SUPFAM" id="SSF53098">
    <property type="entry name" value="Ribonuclease H-like"/>
    <property type="match status" value="1"/>
</dbReference>
<dbReference type="STRING" id="400682.A0A1X7VL51"/>
<dbReference type="Pfam" id="PF05699">
    <property type="entry name" value="Dimer_Tnp_hAT"/>
    <property type="match status" value="1"/>
</dbReference>
<proteinExistence type="predicted"/>
<dbReference type="InterPro" id="IPR052958">
    <property type="entry name" value="IFN-induced_PKR_regulator"/>
</dbReference>
<dbReference type="OrthoDB" id="6621209at2759"/>
<dbReference type="PANTHER" id="PTHR46289">
    <property type="entry name" value="52 KDA REPRESSOR OF THE INHIBITOR OF THE PROTEIN KINASE-LIKE PROTEIN-RELATED"/>
    <property type="match status" value="1"/>
</dbReference>
<dbReference type="EnsemblMetazoa" id="Aqu2.1.40555_001">
    <property type="protein sequence ID" value="Aqu2.1.40555_001"/>
    <property type="gene ID" value="Aqu2.1.40555"/>
</dbReference>
<organism evidence="2">
    <name type="scientific">Amphimedon queenslandica</name>
    <name type="common">Sponge</name>
    <dbReference type="NCBI Taxonomy" id="400682"/>
    <lineage>
        <taxon>Eukaryota</taxon>
        <taxon>Metazoa</taxon>
        <taxon>Porifera</taxon>
        <taxon>Demospongiae</taxon>
        <taxon>Heteroscleromorpha</taxon>
        <taxon>Haplosclerida</taxon>
        <taxon>Niphatidae</taxon>
        <taxon>Amphimedon</taxon>
    </lineage>
</organism>
<name>A0A1X7VL51_AMPQE</name>
<dbReference type="InterPro" id="IPR008906">
    <property type="entry name" value="HATC_C_dom"/>
</dbReference>
<dbReference type="InterPro" id="IPR012337">
    <property type="entry name" value="RNaseH-like_sf"/>
</dbReference>
<dbReference type="OMA" id="HMTESSF"/>
<accession>A0A1X7VL51</accession>
<evidence type="ECO:0000259" key="1">
    <source>
        <dbReference type="Pfam" id="PF05699"/>
    </source>
</evidence>
<protein>
    <recommendedName>
        <fullName evidence="1">HAT C-terminal dimerisation domain-containing protein</fullName>
    </recommendedName>
</protein>
<feature type="domain" description="HAT C-terminal dimerisation" evidence="1">
    <location>
        <begin position="59"/>
        <end position="114"/>
    </location>
</feature>
<evidence type="ECO:0000313" key="2">
    <source>
        <dbReference type="EnsemblMetazoa" id="Aqu2.1.40555_001"/>
    </source>
</evidence>
<dbReference type="InParanoid" id="A0A1X7VL51"/>
<reference evidence="2" key="1">
    <citation type="submission" date="2017-05" db="UniProtKB">
        <authorList>
            <consortium name="EnsemblMetazoa"/>
        </authorList>
    </citation>
    <scope>IDENTIFICATION</scope>
</reference>